<dbReference type="GO" id="GO:0005509">
    <property type="term" value="F:calcium ion binding"/>
    <property type="evidence" value="ECO:0007669"/>
    <property type="project" value="InterPro"/>
</dbReference>
<name>M9R9K4_9RHOB</name>
<dbReference type="PANTHER" id="PTHR38340:SF1">
    <property type="entry name" value="S-LAYER PROTEIN"/>
    <property type="match status" value="1"/>
</dbReference>
<evidence type="ECO:0000256" key="2">
    <source>
        <dbReference type="ARBA" id="ARBA00022525"/>
    </source>
</evidence>
<dbReference type="InterPro" id="IPR001343">
    <property type="entry name" value="Hemolysn_Ca-bd"/>
</dbReference>
<evidence type="ECO:0000313" key="4">
    <source>
        <dbReference type="Proteomes" id="UP000005307"/>
    </source>
</evidence>
<evidence type="ECO:0000313" key="3">
    <source>
        <dbReference type="EMBL" id="AGI69349.1"/>
    </source>
</evidence>
<dbReference type="GO" id="GO:0005576">
    <property type="term" value="C:extracellular region"/>
    <property type="evidence" value="ECO:0007669"/>
    <property type="project" value="UniProtKB-SubCell"/>
</dbReference>
<dbReference type="Pfam" id="PF00353">
    <property type="entry name" value="HemolysinCabind"/>
    <property type="match status" value="6"/>
</dbReference>
<dbReference type="HOGENOM" id="CLU_378488_0_0_5"/>
<comment type="subcellular location">
    <subcellularLocation>
        <location evidence="1">Secreted</location>
    </subcellularLocation>
</comment>
<keyword evidence="4" id="KW-1185">Reference proteome</keyword>
<dbReference type="SUPFAM" id="SSF51120">
    <property type="entry name" value="beta-Roll"/>
    <property type="match status" value="3"/>
</dbReference>
<accession>M9R9K4</accession>
<dbReference type="EMBL" id="CP003740">
    <property type="protein sequence ID" value="AGI69349.1"/>
    <property type="molecule type" value="Genomic_DNA"/>
</dbReference>
<gene>
    <name evidence="3" type="ORF">OAN307_c39170</name>
</gene>
<dbReference type="eggNOG" id="COG2931">
    <property type="taxonomic scope" value="Bacteria"/>
</dbReference>
<proteinExistence type="predicted"/>
<reference evidence="3 4" key="1">
    <citation type="journal article" date="2013" name="PLoS ONE">
        <title>Poles Apart: Arctic and Antarctic Octadecabacter strains Share High Genome Plasticity and a New Type of Xanthorhodopsin.</title>
        <authorList>
            <person name="Vollmers J."/>
            <person name="Voget S."/>
            <person name="Dietrich S."/>
            <person name="Gollnow K."/>
            <person name="Smits M."/>
            <person name="Meyer K."/>
            <person name="Brinkhoff T."/>
            <person name="Simon M."/>
            <person name="Daniel R."/>
        </authorList>
    </citation>
    <scope>NUCLEOTIDE SEQUENCE [LARGE SCALE GENOMIC DNA]</scope>
    <source>
        <strain evidence="3 4">307</strain>
    </source>
</reference>
<organism evidence="3 4">
    <name type="scientific">Octadecabacter antarcticus 307</name>
    <dbReference type="NCBI Taxonomy" id="391626"/>
    <lineage>
        <taxon>Bacteria</taxon>
        <taxon>Pseudomonadati</taxon>
        <taxon>Pseudomonadota</taxon>
        <taxon>Alphaproteobacteria</taxon>
        <taxon>Rhodobacterales</taxon>
        <taxon>Roseobacteraceae</taxon>
        <taxon>Octadecabacter</taxon>
    </lineage>
</organism>
<evidence type="ECO:0008006" key="5">
    <source>
        <dbReference type="Google" id="ProtNLM"/>
    </source>
</evidence>
<protein>
    <recommendedName>
        <fullName evidence="5">Calcium-binding protein</fullName>
    </recommendedName>
</protein>
<dbReference type="Proteomes" id="UP000005307">
    <property type="component" value="Chromosome"/>
</dbReference>
<sequence length="686" mass="69549">MITWESFGQDDSNLNWGVYAQAYNADGTAQGGEILVNSETADSQLLPQSAALSDGGWVITWQSAGQDDPSHWGIYAQAYNADGTAQGGETLVNTHTASLQIHPDITALSDGGWVITWQSAAQDNSDGNWGIYAQAYNDDGTAQGGETLVNTETASSQESPQITALSDGGWVITWESKYEGDPGNWGGSVYAQAYNEDGTAQGGETLVNTHTANAQQDPQIAALSDGGWVITWMSSGQDDPGDWGIYAQAYNEDGTAQGGETLVNTHTASSQESPQITALSDGGWVITWMSAGQDNPDGYWGIYAQAYNADGTARDEGEILVNAETASSQTHPDITALSDGGWVITWMSAGQDDSDGGVGVYSRTFEGLPAAGGDETIEGTAAADTITFTTLDTTVNAGEGANTITGTSGNNLINAGIGADTITVTSGNNTINAGGGANTITATTGNNTITLGDGANTVTATLGDNDITSGIGADTITVTSGANTINAGDGANTITATLGDNDITTGSGADTITVTSGANTINAGDGANTITATSGINTIVTGYGADTITTGGVDGGGNMITSLGGANVITSGAGNDTITTGDGDDMITSGGGNDVLHGGGGSNLLVGGEGADTFSVNDSIQGVDTVGDFEVGSDVIKVSGVKSLTFNDLFLSQEDSFAIIQAGDTTMRLQGVDFEDLDKDDFLGLI</sequence>
<dbReference type="PANTHER" id="PTHR38340">
    <property type="entry name" value="S-LAYER PROTEIN"/>
    <property type="match status" value="1"/>
</dbReference>
<dbReference type="PRINTS" id="PR00313">
    <property type="entry name" value="CABNDNGRPT"/>
</dbReference>
<dbReference type="InterPro" id="IPR011049">
    <property type="entry name" value="Serralysin-like_metalloprot_C"/>
</dbReference>
<dbReference type="KEGG" id="oat:OAN307_c39170"/>
<dbReference type="InterPro" id="IPR050557">
    <property type="entry name" value="RTX_toxin/Mannuronan_C5-epim"/>
</dbReference>
<evidence type="ECO:0000256" key="1">
    <source>
        <dbReference type="ARBA" id="ARBA00004613"/>
    </source>
</evidence>
<dbReference type="STRING" id="391626.OAN307_c39170"/>
<keyword evidence="2" id="KW-0964">Secreted</keyword>
<dbReference type="AlphaFoldDB" id="M9R9K4"/>
<dbReference type="Gene3D" id="2.160.20.160">
    <property type="match status" value="1"/>
</dbReference>
<dbReference type="Gene3D" id="2.150.10.10">
    <property type="entry name" value="Serralysin-like metalloprotease, C-terminal"/>
    <property type="match status" value="1"/>
</dbReference>